<dbReference type="AlphaFoldDB" id="A0AA88PYF6"/>
<evidence type="ECO:0000313" key="2">
    <source>
        <dbReference type="Proteomes" id="UP001187343"/>
    </source>
</evidence>
<evidence type="ECO:0000313" key="1">
    <source>
        <dbReference type="EMBL" id="KAK2908766.1"/>
    </source>
</evidence>
<dbReference type="Proteomes" id="UP001187343">
    <property type="component" value="Unassembled WGS sequence"/>
</dbReference>
<sequence length="75" mass="8199">MDPRVSNACAEAQLSQLSVQCARGSVSVAHTRSLIQTDDGDSRVPSGLTAAVCCQNYENMVLERLLPERKEFMIT</sequence>
<reference evidence="1" key="1">
    <citation type="submission" date="2023-08" db="EMBL/GenBank/DDBJ databases">
        <title>Chromosome-level Genome Assembly of mud carp (Cirrhinus molitorella).</title>
        <authorList>
            <person name="Liu H."/>
        </authorList>
    </citation>
    <scope>NUCLEOTIDE SEQUENCE</scope>
    <source>
        <strain evidence="1">Prfri</strain>
        <tissue evidence="1">Muscle</tissue>
    </source>
</reference>
<gene>
    <name evidence="1" type="ORF">Q8A67_004603</name>
</gene>
<organism evidence="1 2">
    <name type="scientific">Cirrhinus molitorella</name>
    <name type="common">mud carp</name>
    <dbReference type="NCBI Taxonomy" id="172907"/>
    <lineage>
        <taxon>Eukaryota</taxon>
        <taxon>Metazoa</taxon>
        <taxon>Chordata</taxon>
        <taxon>Craniata</taxon>
        <taxon>Vertebrata</taxon>
        <taxon>Euteleostomi</taxon>
        <taxon>Actinopterygii</taxon>
        <taxon>Neopterygii</taxon>
        <taxon>Teleostei</taxon>
        <taxon>Ostariophysi</taxon>
        <taxon>Cypriniformes</taxon>
        <taxon>Cyprinidae</taxon>
        <taxon>Labeoninae</taxon>
        <taxon>Labeonini</taxon>
        <taxon>Cirrhinus</taxon>
    </lineage>
</organism>
<accession>A0AA88PYF6</accession>
<dbReference type="EMBL" id="JAUYZG010000004">
    <property type="protein sequence ID" value="KAK2908766.1"/>
    <property type="molecule type" value="Genomic_DNA"/>
</dbReference>
<comment type="caution">
    <text evidence="1">The sequence shown here is derived from an EMBL/GenBank/DDBJ whole genome shotgun (WGS) entry which is preliminary data.</text>
</comment>
<protein>
    <submittedName>
        <fullName evidence="1">Uncharacterized protein</fullName>
    </submittedName>
</protein>
<name>A0AA88PYF6_9TELE</name>
<proteinExistence type="predicted"/>
<keyword evidence="2" id="KW-1185">Reference proteome</keyword>